<dbReference type="GO" id="GO:0004674">
    <property type="term" value="F:protein serine/threonine kinase activity"/>
    <property type="evidence" value="ECO:0007669"/>
    <property type="project" value="TreeGrafter"/>
</dbReference>
<dbReference type="AlphaFoldDB" id="A0A4E0RB42"/>
<sequence length="145" mass="16784">MLPNYQIIKPIYESANSLVYRAVKKEDNQKVILKALKEDYPAPEELTRYRQEYDITRRLAELDGVINVYKLEKHQNTLVICLEDFGGESLKILLDKHRFSLDELLTLAIRATDILGQIHQKNIIHKDINPSNIVFNPNTGVLKII</sequence>
<feature type="non-terminal residue" evidence="2">
    <location>
        <position position="145"/>
    </location>
</feature>
<evidence type="ECO:0000313" key="2">
    <source>
        <dbReference type="EMBL" id="TGN99796.1"/>
    </source>
</evidence>
<dbReference type="Pfam" id="PF00069">
    <property type="entry name" value="Pkinase"/>
    <property type="match status" value="1"/>
</dbReference>
<name>A0A4E0RB42_9GAMM</name>
<dbReference type="Proteomes" id="UP000030428">
    <property type="component" value="Unassembled WGS sequence"/>
</dbReference>
<feature type="domain" description="Protein kinase" evidence="1">
    <location>
        <begin position="5"/>
        <end position="145"/>
    </location>
</feature>
<dbReference type="InterPro" id="IPR011009">
    <property type="entry name" value="Kinase-like_dom_sf"/>
</dbReference>
<accession>A0A4E0RB42</accession>
<reference evidence="2 3" key="1">
    <citation type="journal article" date="2016" name="Front. Microbiol.">
        <title>Single-Cell (Meta-)Genomics of a Dimorphic Candidatus Thiomargarita nelsonii Reveals Genomic Plasticity.</title>
        <authorList>
            <person name="Flood B.E."/>
            <person name="Fliss P."/>
            <person name="Jones D.S."/>
            <person name="Dick G.J."/>
            <person name="Jain S."/>
            <person name="Kaster A.K."/>
            <person name="Winkel M."/>
            <person name="Mussmann M."/>
            <person name="Bailey J."/>
        </authorList>
    </citation>
    <scope>NUCLEOTIDE SEQUENCE [LARGE SCALE GENOMIC DNA]</scope>
    <source>
        <strain evidence="2">Hydrate Ridge</strain>
    </source>
</reference>
<dbReference type="EMBL" id="JSZA02000348">
    <property type="protein sequence ID" value="TGN99796.1"/>
    <property type="molecule type" value="Genomic_DNA"/>
</dbReference>
<dbReference type="InterPro" id="IPR000719">
    <property type="entry name" value="Prot_kinase_dom"/>
</dbReference>
<dbReference type="PANTHER" id="PTHR44167:SF24">
    <property type="entry name" value="SERINE_THREONINE-PROTEIN KINASE CHK2"/>
    <property type="match status" value="1"/>
</dbReference>
<evidence type="ECO:0000259" key="1">
    <source>
        <dbReference type="PROSITE" id="PS50011"/>
    </source>
</evidence>
<dbReference type="SUPFAM" id="SSF56112">
    <property type="entry name" value="Protein kinase-like (PK-like)"/>
    <property type="match status" value="1"/>
</dbReference>
<dbReference type="Gene3D" id="1.10.510.10">
    <property type="entry name" value="Transferase(Phosphotransferase) domain 1"/>
    <property type="match status" value="1"/>
</dbReference>
<organism evidence="2 3">
    <name type="scientific">Candidatus Thiomargarita nelsonii</name>
    <dbReference type="NCBI Taxonomy" id="1003181"/>
    <lineage>
        <taxon>Bacteria</taxon>
        <taxon>Pseudomonadati</taxon>
        <taxon>Pseudomonadota</taxon>
        <taxon>Gammaproteobacteria</taxon>
        <taxon>Thiotrichales</taxon>
        <taxon>Thiotrichaceae</taxon>
        <taxon>Thiomargarita</taxon>
    </lineage>
</organism>
<evidence type="ECO:0000313" key="3">
    <source>
        <dbReference type="Proteomes" id="UP000030428"/>
    </source>
</evidence>
<comment type="caution">
    <text evidence="2">The sequence shown here is derived from an EMBL/GenBank/DDBJ whole genome shotgun (WGS) entry which is preliminary data.</text>
</comment>
<dbReference type="PROSITE" id="PS50011">
    <property type="entry name" value="PROTEIN_KINASE_DOM"/>
    <property type="match status" value="1"/>
</dbReference>
<proteinExistence type="predicted"/>
<dbReference type="GO" id="GO:0005524">
    <property type="term" value="F:ATP binding"/>
    <property type="evidence" value="ECO:0007669"/>
    <property type="project" value="InterPro"/>
</dbReference>
<keyword evidence="3" id="KW-1185">Reference proteome</keyword>
<dbReference type="PANTHER" id="PTHR44167">
    <property type="entry name" value="OVARIAN-SPECIFIC SERINE/THREONINE-PROTEIN KINASE LOK-RELATED"/>
    <property type="match status" value="1"/>
</dbReference>
<protein>
    <recommendedName>
        <fullName evidence="1">Protein kinase domain-containing protein</fullName>
    </recommendedName>
</protein>
<gene>
    <name evidence="2" type="ORF">PN36_33440</name>
</gene>